<accession>A0A1M5T4K4</accession>
<proteinExistence type="predicted"/>
<dbReference type="AlphaFoldDB" id="A0A1M5T4K4"/>
<dbReference type="EMBL" id="FQXQ01000001">
    <property type="protein sequence ID" value="SHH45303.1"/>
    <property type="molecule type" value="Genomic_DNA"/>
</dbReference>
<dbReference type="Proteomes" id="UP000184109">
    <property type="component" value="Unassembled WGS sequence"/>
</dbReference>
<dbReference type="RefSeq" id="WP_073118248.1">
    <property type="nucleotide sequence ID" value="NZ_BMEN01000001.1"/>
</dbReference>
<protein>
    <recommendedName>
        <fullName evidence="3">Tellurite resistance protein TerB</fullName>
    </recommendedName>
</protein>
<name>A0A1M5T4K4_9FLAO</name>
<keyword evidence="2" id="KW-1185">Reference proteome</keyword>
<sequence length="146" mass="16446">MSILNIFLSGTQRTNRGHLASIVKIARSNDKLSREEITLLKKIKADLGISDLVFRSIIRKPEQYPLNPPLSYEERIERLYALANMLHVDKESYDLSLKLLEKLAVGIGFPIKTHQEVVKTAVELAASNADLETFAKAVRKANESKE</sequence>
<organism evidence="1 2">
    <name type="scientific">Wenyingzhuangia marina</name>
    <dbReference type="NCBI Taxonomy" id="1195760"/>
    <lineage>
        <taxon>Bacteria</taxon>
        <taxon>Pseudomonadati</taxon>
        <taxon>Bacteroidota</taxon>
        <taxon>Flavobacteriia</taxon>
        <taxon>Flavobacteriales</taxon>
        <taxon>Flavobacteriaceae</taxon>
        <taxon>Wenyingzhuangia</taxon>
    </lineage>
</organism>
<gene>
    <name evidence="1" type="ORF">SAMN05444281_0676</name>
</gene>
<reference evidence="2" key="1">
    <citation type="submission" date="2016-11" db="EMBL/GenBank/DDBJ databases">
        <authorList>
            <person name="Varghese N."/>
            <person name="Submissions S."/>
        </authorList>
    </citation>
    <scope>NUCLEOTIDE SEQUENCE [LARGE SCALE GENOMIC DNA]</scope>
    <source>
        <strain evidence="2">DSM 100572</strain>
    </source>
</reference>
<evidence type="ECO:0000313" key="2">
    <source>
        <dbReference type="Proteomes" id="UP000184109"/>
    </source>
</evidence>
<dbReference type="InterPro" id="IPR029024">
    <property type="entry name" value="TerB-like"/>
</dbReference>
<dbReference type="STRING" id="1195760.SAMN05444281_0676"/>
<dbReference type="OrthoDB" id="981083at2"/>
<evidence type="ECO:0008006" key="3">
    <source>
        <dbReference type="Google" id="ProtNLM"/>
    </source>
</evidence>
<dbReference type="SUPFAM" id="SSF158682">
    <property type="entry name" value="TerB-like"/>
    <property type="match status" value="1"/>
</dbReference>
<evidence type="ECO:0000313" key="1">
    <source>
        <dbReference type="EMBL" id="SHH45303.1"/>
    </source>
</evidence>